<name>A0A0F9I123_9ZZZZ</name>
<proteinExistence type="predicted"/>
<protein>
    <submittedName>
        <fullName evidence="1">Uncharacterized protein</fullName>
    </submittedName>
</protein>
<sequence length="109" mass="11034">MATLAVQSSPGKAAAQIALTAASATDEFDNDGRTVLFIKGGVAPTGTVTVSSTPCSHGRSNEDVAQVVVAGLDYLMGPFPPAQYNDANGKIQIATSPTTDIELAAIKLG</sequence>
<comment type="caution">
    <text evidence="1">The sequence shown here is derived from an EMBL/GenBank/DDBJ whole genome shotgun (WGS) entry which is preliminary data.</text>
</comment>
<gene>
    <name evidence="1" type="ORF">LCGC14_1637900</name>
</gene>
<dbReference type="EMBL" id="LAZR01013603">
    <property type="protein sequence ID" value="KKM21197.1"/>
    <property type="molecule type" value="Genomic_DNA"/>
</dbReference>
<reference evidence="1" key="1">
    <citation type="journal article" date="2015" name="Nature">
        <title>Complex archaea that bridge the gap between prokaryotes and eukaryotes.</title>
        <authorList>
            <person name="Spang A."/>
            <person name="Saw J.H."/>
            <person name="Jorgensen S.L."/>
            <person name="Zaremba-Niedzwiedzka K."/>
            <person name="Martijn J."/>
            <person name="Lind A.E."/>
            <person name="van Eijk R."/>
            <person name="Schleper C."/>
            <person name="Guy L."/>
            <person name="Ettema T.J."/>
        </authorList>
    </citation>
    <scope>NUCLEOTIDE SEQUENCE</scope>
</reference>
<accession>A0A0F9I123</accession>
<dbReference type="AlphaFoldDB" id="A0A0F9I123"/>
<organism evidence="1">
    <name type="scientific">marine sediment metagenome</name>
    <dbReference type="NCBI Taxonomy" id="412755"/>
    <lineage>
        <taxon>unclassified sequences</taxon>
        <taxon>metagenomes</taxon>
        <taxon>ecological metagenomes</taxon>
    </lineage>
</organism>
<evidence type="ECO:0000313" key="1">
    <source>
        <dbReference type="EMBL" id="KKM21197.1"/>
    </source>
</evidence>